<dbReference type="Proteomes" id="UP000623010">
    <property type="component" value="Unassembled WGS sequence"/>
</dbReference>
<organism evidence="2 3">
    <name type="scientific">Streptomyces echinoruber</name>
    <dbReference type="NCBI Taxonomy" id="68898"/>
    <lineage>
        <taxon>Bacteria</taxon>
        <taxon>Bacillati</taxon>
        <taxon>Actinomycetota</taxon>
        <taxon>Actinomycetes</taxon>
        <taxon>Kitasatosporales</taxon>
        <taxon>Streptomycetaceae</taxon>
        <taxon>Streptomyces</taxon>
    </lineage>
</organism>
<dbReference type="EMBL" id="BMWH01000001">
    <property type="protein sequence ID" value="GGZ67898.1"/>
    <property type="molecule type" value="Genomic_DNA"/>
</dbReference>
<gene>
    <name evidence="2" type="ORF">GCM10010389_01370</name>
</gene>
<evidence type="ECO:0000313" key="2">
    <source>
        <dbReference type="EMBL" id="GGZ67898.1"/>
    </source>
</evidence>
<protein>
    <submittedName>
        <fullName evidence="2">Uncharacterized protein</fullName>
    </submittedName>
</protein>
<evidence type="ECO:0000313" key="3">
    <source>
        <dbReference type="Proteomes" id="UP000623010"/>
    </source>
</evidence>
<evidence type="ECO:0000256" key="1">
    <source>
        <dbReference type="SAM" id="MobiDB-lite"/>
    </source>
</evidence>
<dbReference type="AlphaFoldDB" id="A0A918QU74"/>
<reference evidence="2" key="2">
    <citation type="submission" date="2020-09" db="EMBL/GenBank/DDBJ databases">
        <authorList>
            <person name="Sun Q."/>
            <person name="Ohkuma M."/>
        </authorList>
    </citation>
    <scope>NUCLEOTIDE SEQUENCE</scope>
    <source>
        <strain evidence="2">JCM 5016</strain>
    </source>
</reference>
<comment type="caution">
    <text evidence="2">The sequence shown here is derived from an EMBL/GenBank/DDBJ whole genome shotgun (WGS) entry which is preliminary data.</text>
</comment>
<reference evidence="2" key="1">
    <citation type="journal article" date="2014" name="Int. J. Syst. Evol. Microbiol.">
        <title>Complete genome sequence of Corynebacterium casei LMG S-19264T (=DSM 44701T), isolated from a smear-ripened cheese.</title>
        <authorList>
            <consortium name="US DOE Joint Genome Institute (JGI-PGF)"/>
            <person name="Walter F."/>
            <person name="Albersmeier A."/>
            <person name="Kalinowski J."/>
            <person name="Ruckert C."/>
        </authorList>
    </citation>
    <scope>NUCLEOTIDE SEQUENCE</scope>
    <source>
        <strain evidence="2">JCM 5016</strain>
    </source>
</reference>
<feature type="compositionally biased region" description="Acidic residues" evidence="1">
    <location>
        <begin position="74"/>
        <end position="91"/>
    </location>
</feature>
<feature type="region of interest" description="Disordered" evidence="1">
    <location>
        <begin position="58"/>
        <end position="91"/>
    </location>
</feature>
<name>A0A918QU74_9ACTN</name>
<sequence length="91" mass="9151">MSREAVTVAAGGAVSVWVPPVVEQAPREQPTTVAATARTVLRGRVGGAAIGARSVEAPRAGRAARHDGFLPADGEGDGEGEGEDGVPEMFG</sequence>
<proteinExistence type="predicted"/>
<keyword evidence="3" id="KW-1185">Reference proteome</keyword>
<accession>A0A918QU74</accession>